<name>A0A396GGY8_MEDTR</name>
<accession>A0A396GGY8</accession>
<dbReference type="Gramene" id="rna46604">
    <property type="protein sequence ID" value="RHN40452.1"/>
    <property type="gene ID" value="gene46604"/>
</dbReference>
<protein>
    <submittedName>
        <fullName evidence="1">Uncharacterized protein</fullName>
    </submittedName>
</protein>
<reference evidence="1" key="1">
    <citation type="journal article" date="2018" name="Nat. Plants">
        <title>Whole-genome landscape of Medicago truncatula symbiotic genes.</title>
        <authorList>
            <person name="Pecrix Y."/>
            <person name="Gamas P."/>
            <person name="Carrere S."/>
        </authorList>
    </citation>
    <scope>NUCLEOTIDE SEQUENCE</scope>
    <source>
        <tissue evidence="1">Leaves</tissue>
    </source>
</reference>
<evidence type="ECO:0000313" key="1">
    <source>
        <dbReference type="EMBL" id="RHN40452.1"/>
    </source>
</evidence>
<comment type="caution">
    <text evidence="1">The sequence shown here is derived from an EMBL/GenBank/DDBJ whole genome shotgun (WGS) entry which is preliminary data.</text>
</comment>
<proteinExistence type="predicted"/>
<dbReference type="AlphaFoldDB" id="A0A396GGY8"/>
<dbReference type="PANTHER" id="PTHR31170">
    <property type="entry name" value="BNAC04G53230D PROTEIN"/>
    <property type="match status" value="1"/>
</dbReference>
<dbReference type="InterPro" id="IPR004158">
    <property type="entry name" value="DUF247_pln"/>
</dbReference>
<dbReference type="PANTHER" id="PTHR31170:SF18">
    <property type="entry name" value="(WILD MALAYSIAN BANANA) HYPOTHETICAL PROTEIN"/>
    <property type="match status" value="1"/>
</dbReference>
<dbReference type="EMBL" id="PSQE01000008">
    <property type="protein sequence ID" value="RHN40452.1"/>
    <property type="molecule type" value="Genomic_DNA"/>
</dbReference>
<sequence length="113" mass="13551">MKKDITSQARMEEMKWVDKINEEINNSCSSIPDEIEKWKKRSIYKVPSRLKELNKNVYKPQKISFGPYHHGEEHLMAMEEYKHRALIHFLKECKKPIELFVQRLDQVVHEPAT</sequence>
<gene>
    <name evidence="1" type="ORF">MtrunA17_Chr8g0354881</name>
</gene>
<dbReference type="Proteomes" id="UP000265566">
    <property type="component" value="Chromosome 8"/>
</dbReference>
<dbReference type="Pfam" id="PF03140">
    <property type="entry name" value="DUF247"/>
    <property type="match status" value="1"/>
</dbReference>
<organism evidence="1">
    <name type="scientific">Medicago truncatula</name>
    <name type="common">Barrel medic</name>
    <name type="synonym">Medicago tribuloides</name>
    <dbReference type="NCBI Taxonomy" id="3880"/>
    <lineage>
        <taxon>Eukaryota</taxon>
        <taxon>Viridiplantae</taxon>
        <taxon>Streptophyta</taxon>
        <taxon>Embryophyta</taxon>
        <taxon>Tracheophyta</taxon>
        <taxon>Spermatophyta</taxon>
        <taxon>Magnoliopsida</taxon>
        <taxon>eudicotyledons</taxon>
        <taxon>Gunneridae</taxon>
        <taxon>Pentapetalae</taxon>
        <taxon>rosids</taxon>
        <taxon>fabids</taxon>
        <taxon>Fabales</taxon>
        <taxon>Fabaceae</taxon>
        <taxon>Papilionoideae</taxon>
        <taxon>50 kb inversion clade</taxon>
        <taxon>NPAAA clade</taxon>
        <taxon>Hologalegina</taxon>
        <taxon>IRL clade</taxon>
        <taxon>Trifolieae</taxon>
        <taxon>Medicago</taxon>
    </lineage>
</organism>